<dbReference type="EMBL" id="BGZK01003007">
    <property type="protein sequence ID" value="GBP97804.1"/>
    <property type="molecule type" value="Genomic_DNA"/>
</dbReference>
<dbReference type="AlphaFoldDB" id="A0A4C2AF68"/>
<organism evidence="1 2">
    <name type="scientific">Eumeta variegata</name>
    <name type="common">Bagworm moth</name>
    <name type="synonym">Eumeta japonica</name>
    <dbReference type="NCBI Taxonomy" id="151549"/>
    <lineage>
        <taxon>Eukaryota</taxon>
        <taxon>Metazoa</taxon>
        <taxon>Ecdysozoa</taxon>
        <taxon>Arthropoda</taxon>
        <taxon>Hexapoda</taxon>
        <taxon>Insecta</taxon>
        <taxon>Pterygota</taxon>
        <taxon>Neoptera</taxon>
        <taxon>Endopterygota</taxon>
        <taxon>Lepidoptera</taxon>
        <taxon>Glossata</taxon>
        <taxon>Ditrysia</taxon>
        <taxon>Tineoidea</taxon>
        <taxon>Psychidae</taxon>
        <taxon>Oiketicinae</taxon>
        <taxon>Eumeta</taxon>
    </lineage>
</organism>
<sequence length="98" mass="10267">MLTRAVGAAGTEVTAGISRQVIHGGYNSAKYICLVICNHVEGKRAGESSSISYAHVYMPPPMNTHNSTEVTSSLPGGWCPVGGSRPLSAKQNISHTVI</sequence>
<name>A0A4C2AF68_EUMVA</name>
<dbReference type="Proteomes" id="UP000299102">
    <property type="component" value="Unassembled WGS sequence"/>
</dbReference>
<gene>
    <name evidence="1" type="ORF">EVAR_70006_1</name>
</gene>
<keyword evidence="2" id="KW-1185">Reference proteome</keyword>
<proteinExistence type="predicted"/>
<comment type="caution">
    <text evidence="1">The sequence shown here is derived from an EMBL/GenBank/DDBJ whole genome shotgun (WGS) entry which is preliminary data.</text>
</comment>
<protein>
    <submittedName>
        <fullName evidence="1">Uncharacterized protein</fullName>
    </submittedName>
</protein>
<reference evidence="1 2" key="1">
    <citation type="journal article" date="2019" name="Commun. Biol.">
        <title>The bagworm genome reveals a unique fibroin gene that provides high tensile strength.</title>
        <authorList>
            <person name="Kono N."/>
            <person name="Nakamura H."/>
            <person name="Ohtoshi R."/>
            <person name="Tomita M."/>
            <person name="Numata K."/>
            <person name="Arakawa K."/>
        </authorList>
    </citation>
    <scope>NUCLEOTIDE SEQUENCE [LARGE SCALE GENOMIC DNA]</scope>
</reference>
<evidence type="ECO:0000313" key="2">
    <source>
        <dbReference type="Proteomes" id="UP000299102"/>
    </source>
</evidence>
<accession>A0A4C2AF68</accession>
<evidence type="ECO:0000313" key="1">
    <source>
        <dbReference type="EMBL" id="GBP97804.1"/>
    </source>
</evidence>